<accession>Q3AQE3</accession>
<gene>
    <name evidence="2" type="ordered locus">Cag_1527</name>
</gene>
<dbReference type="InterPro" id="IPR036515">
    <property type="entry name" value="Transposase_17_sf"/>
</dbReference>
<dbReference type="HOGENOM" id="CLU_101329_0_0_10"/>
<reference evidence="2" key="1">
    <citation type="submission" date="2005-08" db="EMBL/GenBank/DDBJ databases">
        <title>Complete sequence of Chlorobium chlorochromatii CaD3.</title>
        <authorList>
            <person name="Copeland A."/>
            <person name="Lucas S."/>
            <person name="Lapidus A."/>
            <person name="Barry K."/>
            <person name="Detter J.C."/>
            <person name="Glavina T."/>
            <person name="Hammon N."/>
            <person name="Israni S."/>
            <person name="Pitluck S."/>
            <person name="Bryant D."/>
            <person name="Schmutz J."/>
            <person name="Larimer F."/>
            <person name="Land M."/>
            <person name="Kyrpides N."/>
            <person name="Ivanova N."/>
            <person name="Richardson P."/>
        </authorList>
    </citation>
    <scope>NUCLEOTIDE SEQUENCE [LARGE SCALE GENOMIC DNA]</scope>
    <source>
        <strain evidence="2">CaD3</strain>
    </source>
</reference>
<dbReference type="InterPro" id="IPR002686">
    <property type="entry name" value="Transposase_17"/>
</dbReference>
<dbReference type="SUPFAM" id="SSF143422">
    <property type="entry name" value="Transposase IS200-like"/>
    <property type="match status" value="1"/>
</dbReference>
<dbReference type="Gene3D" id="3.30.70.1290">
    <property type="entry name" value="Transposase IS200-like"/>
    <property type="match status" value="1"/>
</dbReference>
<dbReference type="AlphaFoldDB" id="Q3AQE3"/>
<dbReference type="InterPro" id="IPR052715">
    <property type="entry name" value="RAYT_transposase"/>
</dbReference>
<proteinExistence type="predicted"/>
<dbReference type="PANTHER" id="PTHR36966:SF1">
    <property type="entry name" value="REP-ASSOCIATED TYROSINE TRANSPOSASE"/>
    <property type="match status" value="1"/>
</dbReference>
<dbReference type="SMART" id="SM01321">
    <property type="entry name" value="Y1_Tnp"/>
    <property type="match status" value="1"/>
</dbReference>
<evidence type="ECO:0000259" key="1">
    <source>
        <dbReference type="SMART" id="SM01321"/>
    </source>
</evidence>
<sequence>MNHEKYNRRSIRLKGYDYWQVGAYFITICTQNKECLFGKITDGKMVLNDAGNIIQEFNAITESHFKNIAISPFVVMPNHYHAIITVGAGSPRPNNPHNENDHICDDGRVRVDDGRVRVDDGRVRVDDGRGNPAPTLGQIVGYFKYQTTKRINTICQTGGKKLWQRNYYDHIIRDEKSFHAISTYIINNPAQWAKDELYL</sequence>
<protein>
    <recommendedName>
        <fullName evidence="1">Transposase IS200-like domain-containing protein</fullName>
    </recommendedName>
</protein>
<feature type="domain" description="Transposase IS200-like" evidence="1">
    <location>
        <begin position="20"/>
        <end position="188"/>
    </location>
</feature>
<dbReference type="GO" id="GO:0043565">
    <property type="term" value="F:sequence-specific DNA binding"/>
    <property type="evidence" value="ECO:0007669"/>
    <property type="project" value="TreeGrafter"/>
</dbReference>
<dbReference type="GO" id="GO:0004803">
    <property type="term" value="F:transposase activity"/>
    <property type="evidence" value="ECO:0007669"/>
    <property type="project" value="InterPro"/>
</dbReference>
<dbReference type="eggNOG" id="COG1943">
    <property type="taxonomic scope" value="Bacteria"/>
</dbReference>
<dbReference type="OrthoDB" id="9794403at2"/>
<dbReference type="EMBL" id="CP000108">
    <property type="protein sequence ID" value="ABB28782.1"/>
    <property type="molecule type" value="Genomic_DNA"/>
</dbReference>
<evidence type="ECO:0000313" key="2">
    <source>
        <dbReference type="EMBL" id="ABB28782.1"/>
    </source>
</evidence>
<dbReference type="PANTHER" id="PTHR36966">
    <property type="entry name" value="REP-ASSOCIATED TYROSINE TRANSPOSASE"/>
    <property type="match status" value="1"/>
</dbReference>
<name>Q3AQE3_CHLCH</name>
<dbReference type="STRING" id="340177.Cag_1527"/>
<organism evidence="2">
    <name type="scientific">Chlorobium chlorochromatii (strain CaD3)</name>
    <dbReference type="NCBI Taxonomy" id="340177"/>
    <lineage>
        <taxon>Bacteria</taxon>
        <taxon>Pseudomonadati</taxon>
        <taxon>Chlorobiota</taxon>
        <taxon>Chlorobiia</taxon>
        <taxon>Chlorobiales</taxon>
        <taxon>Chlorobiaceae</taxon>
        <taxon>Chlorobium/Pelodictyon group</taxon>
        <taxon>Chlorobium</taxon>
    </lineage>
</organism>
<dbReference type="KEGG" id="cch:Cag_1527"/>
<dbReference type="GO" id="GO:0006313">
    <property type="term" value="P:DNA transposition"/>
    <property type="evidence" value="ECO:0007669"/>
    <property type="project" value="InterPro"/>
</dbReference>